<keyword evidence="3" id="KW-0863">Zinc-finger</keyword>
<keyword evidence="8" id="KW-0675">Receptor</keyword>
<dbReference type="GO" id="GO:0003677">
    <property type="term" value="F:DNA binding"/>
    <property type="evidence" value="ECO:0007669"/>
    <property type="project" value="UniProtKB-KW"/>
</dbReference>
<keyword evidence="6" id="KW-0238">DNA-binding</keyword>
<feature type="compositionally biased region" description="Low complexity" evidence="10">
    <location>
        <begin position="359"/>
        <end position="373"/>
    </location>
</feature>
<feature type="domain" description="Nuclear receptor" evidence="11">
    <location>
        <begin position="1"/>
        <end position="52"/>
    </location>
</feature>
<dbReference type="InterPro" id="IPR001628">
    <property type="entry name" value="Znf_hrmn_rcpt"/>
</dbReference>
<dbReference type="PANTHER" id="PTHR45805">
    <property type="entry name" value="NUCLEAR HORMONE RECEPTOR HR3-RELATED"/>
    <property type="match status" value="1"/>
</dbReference>
<evidence type="ECO:0000256" key="8">
    <source>
        <dbReference type="ARBA" id="ARBA00023170"/>
    </source>
</evidence>
<evidence type="ECO:0000256" key="5">
    <source>
        <dbReference type="ARBA" id="ARBA00023015"/>
    </source>
</evidence>
<evidence type="ECO:0000256" key="1">
    <source>
        <dbReference type="ARBA" id="ARBA00004123"/>
    </source>
</evidence>
<evidence type="ECO:0000313" key="13">
    <source>
        <dbReference type="Proteomes" id="UP001519460"/>
    </source>
</evidence>
<evidence type="ECO:0000256" key="6">
    <source>
        <dbReference type="ARBA" id="ARBA00023125"/>
    </source>
</evidence>
<dbReference type="Proteomes" id="UP001519460">
    <property type="component" value="Unassembled WGS sequence"/>
</dbReference>
<dbReference type="Pfam" id="PF00105">
    <property type="entry name" value="zf-C4"/>
    <property type="match status" value="2"/>
</dbReference>
<evidence type="ECO:0000256" key="7">
    <source>
        <dbReference type="ARBA" id="ARBA00023163"/>
    </source>
</evidence>
<keyword evidence="4" id="KW-0862">Zinc</keyword>
<accession>A0ABD0LYL4</accession>
<sequence>SFFIRCTKDGEPTLQRQCIGQCDVSKQLRNRCQYCRFQRCLLIGMSRKEKPVVVHAGAGQELCRVCGDLANGVHFGVFTCEGCKKFFRRGLKEHTSYVCRGCKNCQLNPRNRNNCRYCRFEKCLTVGMSRDAIKMGRPRKIFLQSNTNSPSLPQPQDKPLPQHVPPGHVTVPWPMPAPLLQQGRFTHPATTTNVTNSFAEPAGIPQGFGRGVPAAFGLSHGGSPVTTAGLSMTNAYVSSEAVPRPVMANEAPCSLRPEKPHASTPAVLHPSPAVSRLYAMTSALSPSGSTGSPVALPGTSLQSAIPVDSSDSDEALDLFVGATPFGPRAPAGPGMGFSSMLQQDPRTLDGFAYLRAQNSGPAAGYPSSPPTTAEPQNAWASSNGALKYGPPSRALFQNAAVSCWARETTVCTDDLTIDQPETKKARVTTRNSESCDVENDVVVFSTAHETEPPDRTVDSASVAASHPSIVASAAEDSDLTRGQDPEGDPYLALADRIFTSSTLPAPPKPWKNSMGFFTPYLNEEAMYKINEMFVSAYSILEAAEGREESSLFTFGNRSSSSAPGEIQLLEDHLQTQYNFSPSQLLAFWSGLCTHRVPGALDASGGALSPKHQRIIEE</sequence>
<dbReference type="SMART" id="SM00399">
    <property type="entry name" value="ZnF_C4"/>
    <property type="match status" value="1"/>
</dbReference>
<reference evidence="12 13" key="1">
    <citation type="journal article" date="2023" name="Sci. Data">
        <title>Genome assembly of the Korean intertidal mud-creeper Batillaria attramentaria.</title>
        <authorList>
            <person name="Patra A.K."/>
            <person name="Ho P.T."/>
            <person name="Jun S."/>
            <person name="Lee S.J."/>
            <person name="Kim Y."/>
            <person name="Won Y.J."/>
        </authorList>
    </citation>
    <scope>NUCLEOTIDE SEQUENCE [LARGE SCALE GENOMIC DNA]</scope>
    <source>
        <strain evidence="12">Wonlab-2016</strain>
    </source>
</reference>
<dbReference type="InterPro" id="IPR013088">
    <property type="entry name" value="Znf_NHR/GATA"/>
</dbReference>
<keyword evidence="7" id="KW-0804">Transcription</keyword>
<keyword evidence="2" id="KW-0479">Metal-binding</keyword>
<evidence type="ECO:0000256" key="2">
    <source>
        <dbReference type="ARBA" id="ARBA00022723"/>
    </source>
</evidence>
<dbReference type="PROSITE" id="PS00031">
    <property type="entry name" value="NUCLEAR_REC_DBD_1"/>
    <property type="match status" value="1"/>
</dbReference>
<evidence type="ECO:0000256" key="3">
    <source>
        <dbReference type="ARBA" id="ARBA00022771"/>
    </source>
</evidence>
<feature type="non-terminal residue" evidence="12">
    <location>
        <position position="1"/>
    </location>
</feature>
<comment type="caution">
    <text evidence="12">The sequence shown here is derived from an EMBL/GenBank/DDBJ whole genome shotgun (WGS) entry which is preliminary data.</text>
</comment>
<protein>
    <recommendedName>
        <fullName evidence="11">Nuclear receptor domain-containing protein</fullName>
    </recommendedName>
</protein>
<evidence type="ECO:0000256" key="4">
    <source>
        <dbReference type="ARBA" id="ARBA00022833"/>
    </source>
</evidence>
<dbReference type="CDD" id="cd06916">
    <property type="entry name" value="NR_DBD_like"/>
    <property type="match status" value="1"/>
</dbReference>
<name>A0ABD0LYL4_9CAEN</name>
<feature type="domain" description="Nuclear receptor" evidence="11">
    <location>
        <begin position="60"/>
        <end position="135"/>
    </location>
</feature>
<evidence type="ECO:0000256" key="10">
    <source>
        <dbReference type="SAM" id="MobiDB-lite"/>
    </source>
</evidence>
<dbReference type="GO" id="GO:0008270">
    <property type="term" value="F:zinc ion binding"/>
    <property type="evidence" value="ECO:0007669"/>
    <property type="project" value="UniProtKB-KW"/>
</dbReference>
<feature type="region of interest" description="Disordered" evidence="10">
    <location>
        <begin position="359"/>
        <end position="384"/>
    </location>
</feature>
<evidence type="ECO:0000313" key="12">
    <source>
        <dbReference type="EMBL" id="KAK7504285.1"/>
    </source>
</evidence>
<dbReference type="EMBL" id="JACVVK020000016">
    <property type="protein sequence ID" value="KAK7504285.1"/>
    <property type="molecule type" value="Genomic_DNA"/>
</dbReference>
<evidence type="ECO:0000259" key="11">
    <source>
        <dbReference type="PROSITE" id="PS51030"/>
    </source>
</evidence>
<evidence type="ECO:0000256" key="9">
    <source>
        <dbReference type="ARBA" id="ARBA00023242"/>
    </source>
</evidence>
<dbReference type="Gene3D" id="3.30.50.10">
    <property type="entry name" value="Erythroid Transcription Factor GATA-1, subunit A"/>
    <property type="match status" value="2"/>
</dbReference>
<dbReference type="PRINTS" id="PR00047">
    <property type="entry name" value="STROIDFINGER"/>
</dbReference>
<dbReference type="GO" id="GO:0005634">
    <property type="term" value="C:nucleus"/>
    <property type="evidence" value="ECO:0007669"/>
    <property type="project" value="UniProtKB-SubCell"/>
</dbReference>
<gene>
    <name evidence="12" type="ORF">BaRGS_00004589</name>
</gene>
<keyword evidence="9" id="KW-0539">Nucleus</keyword>
<keyword evidence="13" id="KW-1185">Reference proteome</keyword>
<dbReference type="PANTHER" id="PTHR45805:SF2">
    <property type="entry name" value="NUCLEAR HORMONE RECEPTOR HR3-RELATED"/>
    <property type="match status" value="1"/>
</dbReference>
<proteinExistence type="predicted"/>
<dbReference type="AlphaFoldDB" id="A0ABD0LYL4"/>
<feature type="non-terminal residue" evidence="12">
    <location>
        <position position="617"/>
    </location>
</feature>
<organism evidence="12 13">
    <name type="scientific">Batillaria attramentaria</name>
    <dbReference type="NCBI Taxonomy" id="370345"/>
    <lineage>
        <taxon>Eukaryota</taxon>
        <taxon>Metazoa</taxon>
        <taxon>Spiralia</taxon>
        <taxon>Lophotrochozoa</taxon>
        <taxon>Mollusca</taxon>
        <taxon>Gastropoda</taxon>
        <taxon>Caenogastropoda</taxon>
        <taxon>Sorbeoconcha</taxon>
        <taxon>Cerithioidea</taxon>
        <taxon>Batillariidae</taxon>
        <taxon>Batillaria</taxon>
    </lineage>
</organism>
<dbReference type="PROSITE" id="PS51030">
    <property type="entry name" value="NUCLEAR_REC_DBD_2"/>
    <property type="match status" value="2"/>
</dbReference>
<dbReference type="SUPFAM" id="SSF57716">
    <property type="entry name" value="Glucocorticoid receptor-like (DNA-binding domain)"/>
    <property type="match status" value="2"/>
</dbReference>
<keyword evidence="5" id="KW-0805">Transcription regulation</keyword>
<feature type="compositionally biased region" description="Polar residues" evidence="10">
    <location>
        <begin position="374"/>
        <end position="384"/>
    </location>
</feature>
<comment type="subcellular location">
    <subcellularLocation>
        <location evidence="1">Nucleus</location>
    </subcellularLocation>
</comment>